<keyword evidence="3" id="KW-1185">Reference proteome</keyword>
<name>A0A830G8N1_9EURY</name>
<dbReference type="EMBL" id="BMOQ01000002">
    <property type="protein sequence ID" value="GGN10451.1"/>
    <property type="molecule type" value="Genomic_DNA"/>
</dbReference>
<sequence>MSPPLSRRETLALVSTTGVSVLSGCQGLTAPLSRYTADPQEQERDTETTALVYAKSSNASFPRDDASSPSGWVHIVSDGESADLTFDVRLCSSLEDVEPEVIDSSGNEYVLRFEVSADLSGKSVSDESTGGSTCDSVTRLTGSTNVPSDWETISVRVNNTEVQPVEKSGTMPELRRLPDPIHFE</sequence>
<evidence type="ECO:0000313" key="3">
    <source>
        <dbReference type="Proteomes" id="UP000608850"/>
    </source>
</evidence>
<feature type="compositionally biased region" description="Basic and acidic residues" evidence="1">
    <location>
        <begin position="173"/>
        <end position="184"/>
    </location>
</feature>
<protein>
    <submittedName>
        <fullName evidence="2">Uncharacterized protein</fullName>
    </submittedName>
</protein>
<evidence type="ECO:0000313" key="2">
    <source>
        <dbReference type="EMBL" id="GGN10451.1"/>
    </source>
</evidence>
<feature type="region of interest" description="Disordered" evidence="1">
    <location>
        <begin position="164"/>
        <end position="184"/>
    </location>
</feature>
<reference evidence="2 3" key="1">
    <citation type="journal article" date="2019" name="Int. J. Syst. Evol. Microbiol.">
        <title>The Global Catalogue of Microorganisms (GCM) 10K type strain sequencing project: providing services to taxonomists for standard genome sequencing and annotation.</title>
        <authorList>
            <consortium name="The Broad Institute Genomics Platform"/>
            <consortium name="The Broad Institute Genome Sequencing Center for Infectious Disease"/>
            <person name="Wu L."/>
            <person name="Ma J."/>
        </authorList>
    </citation>
    <scope>NUCLEOTIDE SEQUENCE [LARGE SCALE GENOMIC DNA]</scope>
    <source>
        <strain evidence="2 3">JCM 16331</strain>
    </source>
</reference>
<feature type="region of interest" description="Disordered" evidence="1">
    <location>
        <begin position="121"/>
        <end position="145"/>
    </location>
</feature>
<comment type="caution">
    <text evidence="2">The sequence shown here is derived from an EMBL/GenBank/DDBJ whole genome shotgun (WGS) entry which is preliminary data.</text>
</comment>
<organism evidence="2 3">
    <name type="scientific">Halarchaeum nitratireducens</name>
    <dbReference type="NCBI Taxonomy" id="489913"/>
    <lineage>
        <taxon>Archaea</taxon>
        <taxon>Methanobacteriati</taxon>
        <taxon>Methanobacteriota</taxon>
        <taxon>Stenosarchaea group</taxon>
        <taxon>Halobacteria</taxon>
        <taxon>Halobacteriales</taxon>
        <taxon>Halobacteriaceae</taxon>
    </lineage>
</organism>
<dbReference type="AlphaFoldDB" id="A0A830G8N1"/>
<evidence type="ECO:0000256" key="1">
    <source>
        <dbReference type="SAM" id="MobiDB-lite"/>
    </source>
</evidence>
<dbReference type="PROSITE" id="PS51257">
    <property type="entry name" value="PROKAR_LIPOPROTEIN"/>
    <property type="match status" value="1"/>
</dbReference>
<accession>A0A830G8N1</accession>
<dbReference type="Proteomes" id="UP000608850">
    <property type="component" value="Unassembled WGS sequence"/>
</dbReference>
<proteinExistence type="predicted"/>
<gene>
    <name evidence="2" type="ORF">GCM10009021_07870</name>
</gene>
<feature type="compositionally biased region" description="Polar residues" evidence="1">
    <location>
        <begin position="122"/>
        <end position="145"/>
    </location>
</feature>